<accession>A0A7Z8ZCQ0</accession>
<proteinExistence type="inferred from homology"/>
<dbReference type="InterPro" id="IPR002514">
    <property type="entry name" value="Transposase_8"/>
</dbReference>
<comment type="similarity">
    <text evidence="1">Belongs to the transposase 8 family.</text>
</comment>
<evidence type="ECO:0000313" key="2">
    <source>
        <dbReference type="EMBL" id="VED51046.1"/>
    </source>
</evidence>
<protein>
    <submittedName>
        <fullName evidence="2">IS3 family transposase orfA</fullName>
    </submittedName>
</protein>
<dbReference type="InterPro" id="IPR052546">
    <property type="entry name" value="Transposase_8_domain"/>
</dbReference>
<dbReference type="InterPro" id="IPR009057">
    <property type="entry name" value="Homeodomain-like_sf"/>
</dbReference>
<dbReference type="GO" id="GO:0004803">
    <property type="term" value="F:transposase activity"/>
    <property type="evidence" value="ECO:0007669"/>
    <property type="project" value="InterPro"/>
</dbReference>
<dbReference type="GO" id="GO:0003677">
    <property type="term" value="F:DNA binding"/>
    <property type="evidence" value="ECO:0007669"/>
    <property type="project" value="InterPro"/>
</dbReference>
<keyword evidence="3" id="KW-1185">Reference proteome</keyword>
<dbReference type="PANTHER" id="PTHR33609">
    <property type="entry name" value="LOW CALCIUM RESPONSE LOCUS PROTEIN S"/>
    <property type="match status" value="1"/>
</dbReference>
<dbReference type="SUPFAM" id="SSF46689">
    <property type="entry name" value="Homeodomain-like"/>
    <property type="match status" value="1"/>
</dbReference>
<sequence length="111" mass="12584">MKKRFSDEQLISILREAEAGVSARKHAISDATFYTWRKKHGGMEVHEVKRLKSLEEENARLKKLLAEAMLDKETLQVFFGRLFGSASRRGRAIGTSQYVLGSTQYNPGDIP</sequence>
<gene>
    <name evidence="2" type="ORF">NCTC9997_03549</name>
</gene>
<name>A0A7Z8ZCQ0_RAOTE</name>
<dbReference type="Pfam" id="PF01527">
    <property type="entry name" value="HTH_Tnp_1"/>
    <property type="match status" value="1"/>
</dbReference>
<reference evidence="2 3" key="1">
    <citation type="submission" date="2018-12" db="EMBL/GenBank/DDBJ databases">
        <authorList>
            <consortium name="Pathogen Informatics"/>
        </authorList>
    </citation>
    <scope>NUCLEOTIDE SEQUENCE [LARGE SCALE GENOMIC DNA]</scope>
    <source>
        <strain evidence="2 3">NCTC9997</strain>
    </source>
</reference>
<dbReference type="PANTHER" id="PTHR33609:SF1">
    <property type="entry name" value="TRANSPOSASE"/>
    <property type="match status" value="1"/>
</dbReference>
<dbReference type="GO" id="GO:0006313">
    <property type="term" value="P:DNA transposition"/>
    <property type="evidence" value="ECO:0007669"/>
    <property type="project" value="InterPro"/>
</dbReference>
<evidence type="ECO:0000313" key="3">
    <source>
        <dbReference type="Proteomes" id="UP000267630"/>
    </source>
</evidence>
<evidence type="ECO:0000256" key="1">
    <source>
        <dbReference type="ARBA" id="ARBA00009964"/>
    </source>
</evidence>
<dbReference type="Proteomes" id="UP000267630">
    <property type="component" value="Chromosome 3"/>
</dbReference>
<dbReference type="AlphaFoldDB" id="A0A7Z8ZCQ0"/>
<organism evidence="2 3">
    <name type="scientific">Raoultella terrigena</name>
    <name type="common">Klebsiella terrigena</name>
    <dbReference type="NCBI Taxonomy" id="577"/>
    <lineage>
        <taxon>Bacteria</taxon>
        <taxon>Pseudomonadati</taxon>
        <taxon>Pseudomonadota</taxon>
        <taxon>Gammaproteobacteria</taxon>
        <taxon>Enterobacterales</taxon>
        <taxon>Enterobacteriaceae</taxon>
        <taxon>Klebsiella/Raoultella group</taxon>
        <taxon>Raoultella</taxon>
    </lineage>
</organism>
<dbReference type="EMBL" id="LR134253">
    <property type="protein sequence ID" value="VED51046.1"/>
    <property type="molecule type" value="Genomic_DNA"/>
</dbReference>